<dbReference type="KEGG" id="psty:BFS30_16845"/>
<accession>A0A1D7QJ46</accession>
<name>A0A1D7QJ46_9SPHI</name>
<organism evidence="2 3">
    <name type="scientific">Pedobacter steynii</name>
    <dbReference type="NCBI Taxonomy" id="430522"/>
    <lineage>
        <taxon>Bacteria</taxon>
        <taxon>Pseudomonadati</taxon>
        <taxon>Bacteroidota</taxon>
        <taxon>Sphingobacteriia</taxon>
        <taxon>Sphingobacteriales</taxon>
        <taxon>Sphingobacteriaceae</taxon>
        <taxon>Pedobacter</taxon>
    </lineage>
</organism>
<reference evidence="2 3" key="1">
    <citation type="submission" date="2016-08" db="EMBL/GenBank/DDBJ databases">
        <authorList>
            <person name="Seilhamer J.J."/>
        </authorList>
    </citation>
    <scope>NUCLEOTIDE SEQUENCE [LARGE SCALE GENOMIC DNA]</scope>
    <source>
        <strain evidence="2 3">DX4</strain>
    </source>
</reference>
<dbReference type="Proteomes" id="UP000094313">
    <property type="component" value="Chromosome"/>
</dbReference>
<proteinExistence type="predicted"/>
<dbReference type="OrthoDB" id="648163at2"/>
<dbReference type="Pfam" id="PF19781">
    <property type="entry name" value="DUF6266"/>
    <property type="match status" value="1"/>
</dbReference>
<sequence>MGKLKGGPFGGVYGKVGNLVGYMLNGENILRKIGKSSKPLTPARKANCEKMTVVNRFLNTSLRFLNIGFGLAVIGTNRNAYNEAVSYNKMNAVQGEYPNISMDYAKALLSKGSLLKANKPQVAEVEGGVAFSWDTSGIPAEYSNDRVMLLVYFPNTGTSTFNPSGAKRSEGKELLWIGSEMANEPMEAYISFINPFGTEISDSVYVGSLNAAVPEIDLEQQTGMIEEIAPKDKDRPDAVIVQRKSRSKEQAPKTRTQRKLSLFFKGSKQNIAPS</sequence>
<protein>
    <submittedName>
        <fullName evidence="2">Uncharacterized protein</fullName>
    </submittedName>
</protein>
<dbReference type="RefSeq" id="WP_069380358.1">
    <property type="nucleotide sequence ID" value="NZ_CP017141.1"/>
</dbReference>
<keyword evidence="3" id="KW-1185">Reference proteome</keyword>
<evidence type="ECO:0000313" key="3">
    <source>
        <dbReference type="Proteomes" id="UP000094313"/>
    </source>
</evidence>
<feature type="region of interest" description="Disordered" evidence="1">
    <location>
        <begin position="229"/>
        <end position="259"/>
    </location>
</feature>
<evidence type="ECO:0000256" key="1">
    <source>
        <dbReference type="SAM" id="MobiDB-lite"/>
    </source>
</evidence>
<dbReference type="AlphaFoldDB" id="A0A1D7QJ46"/>
<dbReference type="EMBL" id="CP017141">
    <property type="protein sequence ID" value="AOM78694.1"/>
    <property type="molecule type" value="Genomic_DNA"/>
</dbReference>
<dbReference type="InterPro" id="IPR046233">
    <property type="entry name" value="DUF6266"/>
</dbReference>
<gene>
    <name evidence="2" type="ORF">BFS30_16845</name>
</gene>
<evidence type="ECO:0000313" key="2">
    <source>
        <dbReference type="EMBL" id="AOM78694.1"/>
    </source>
</evidence>